<dbReference type="InterPro" id="IPR027485">
    <property type="entry name" value="AMMECR1_N"/>
</dbReference>
<dbReference type="SUPFAM" id="SSF143447">
    <property type="entry name" value="AMMECR1-like"/>
    <property type="match status" value="1"/>
</dbReference>
<sequence length="472" mass="51242">MKGWPAGHIKRGDFMGRLLDVVFMPHPPIMVPEVGGREVEKIAATVKAAEEVATRVAEHRPEVVVIISPHGPVFRDAVGIWAVPELRGDLGAFGAGVVKFAYSLDLDLSRAIAGAAREKGLPAVLLDGDACRRYGLIPELDHGMMVPLYYLRRAGIDTPLVAMGMAFLERQQLYAFGASLARAIEAGPHRVLLVASGDLSHRLQPGAPAGYDPRGREFDRRVQELLAGLDVQGFLAIPEELAEGAGECGLRSFIMGLGALDGWKVRGEVLSYEGPFGVGYLIAHYEPMQRDPGRSLIAGVKRGREESLPVRLARQSLEHYLRTGKVLPVPVPLPPELAGRAGAFVSIKKHGNLRGCIGTIGPTRANLAEEIIYNALAAGLEDPRFPPVTVEELPELTYSVDVLGEPEPATMADLDPRVYGVIVSCGRRRGLLLPDLEGIDTAQEQVAIARQKAGIKPNEPYRLERFKVTRYH</sequence>
<dbReference type="CDD" id="cd07951">
    <property type="entry name" value="ED_3B_N_AMMECR1"/>
    <property type="match status" value="1"/>
</dbReference>
<dbReference type="PROSITE" id="PS51112">
    <property type="entry name" value="AMMECR1"/>
    <property type="match status" value="1"/>
</dbReference>
<dbReference type="InterPro" id="IPR027623">
    <property type="entry name" value="AmmeMemoSam_A"/>
</dbReference>
<dbReference type="PANTHER" id="PTHR13016">
    <property type="entry name" value="AMMECR1 HOMOLOG"/>
    <property type="match status" value="1"/>
</dbReference>
<comment type="caution">
    <text evidence="2">The sequence shown here is derived from an EMBL/GenBank/DDBJ whole genome shotgun (WGS) entry which is preliminary data.</text>
</comment>
<evidence type="ECO:0000313" key="3">
    <source>
        <dbReference type="Proteomes" id="UP000238415"/>
    </source>
</evidence>
<dbReference type="RefSeq" id="WP_343105511.1">
    <property type="nucleotide sequence ID" value="NZ_CP136419.1"/>
</dbReference>
<dbReference type="NCBIfam" id="TIGR04335">
    <property type="entry name" value="AmmeMemoSam_A"/>
    <property type="match status" value="1"/>
</dbReference>
<evidence type="ECO:0000259" key="1">
    <source>
        <dbReference type="PROSITE" id="PS51112"/>
    </source>
</evidence>
<organism evidence="2 3">
    <name type="scientific">Neomoorella humiferrea</name>
    <dbReference type="NCBI Taxonomy" id="676965"/>
    <lineage>
        <taxon>Bacteria</taxon>
        <taxon>Bacillati</taxon>
        <taxon>Bacillota</taxon>
        <taxon>Clostridia</taxon>
        <taxon>Neomoorellales</taxon>
        <taxon>Neomoorellaceae</taxon>
        <taxon>Neomoorella</taxon>
    </lineage>
</organism>
<dbReference type="EMBL" id="PVXM01000028">
    <property type="protein sequence ID" value="PRR72470.1"/>
    <property type="molecule type" value="Genomic_DNA"/>
</dbReference>
<dbReference type="Gene3D" id="3.30.700.20">
    <property type="entry name" value="Hypothetical protein ph0010, domain 1"/>
    <property type="match status" value="1"/>
</dbReference>
<dbReference type="Pfam" id="PF01871">
    <property type="entry name" value="AMMECR1"/>
    <property type="match status" value="1"/>
</dbReference>
<dbReference type="GO" id="GO:0008198">
    <property type="term" value="F:ferrous iron binding"/>
    <property type="evidence" value="ECO:0007669"/>
    <property type="project" value="InterPro"/>
</dbReference>
<reference evidence="2 3" key="1">
    <citation type="submission" date="2018-03" db="EMBL/GenBank/DDBJ databases">
        <title>Genome sequence of Moorella humiferrea DSM 23265.</title>
        <authorList>
            <person name="Poehlein A."/>
            <person name="Daniel R."/>
        </authorList>
    </citation>
    <scope>NUCLEOTIDE SEQUENCE [LARGE SCALE GENOMIC DNA]</scope>
    <source>
        <strain evidence="2 3">DSM 23265</strain>
    </source>
</reference>
<keyword evidence="3" id="KW-1185">Reference proteome</keyword>
<dbReference type="InterPro" id="IPR023473">
    <property type="entry name" value="AMMECR1"/>
</dbReference>
<dbReference type="InterPro" id="IPR002733">
    <property type="entry name" value="AMMECR1_domain"/>
</dbReference>
<gene>
    <name evidence="2" type="ORF">MOHU_13990</name>
</gene>
<evidence type="ECO:0000313" key="2">
    <source>
        <dbReference type="EMBL" id="PRR72470.1"/>
    </source>
</evidence>
<dbReference type="Gene3D" id="3.40.830.10">
    <property type="entry name" value="LigB-like"/>
    <property type="match status" value="1"/>
</dbReference>
<dbReference type="SUPFAM" id="SSF53213">
    <property type="entry name" value="LigB-like"/>
    <property type="match status" value="1"/>
</dbReference>
<dbReference type="InterPro" id="IPR036071">
    <property type="entry name" value="AMMECR1_dom_sf"/>
</dbReference>
<dbReference type="InterPro" id="IPR004183">
    <property type="entry name" value="Xdiol_dOase_suB"/>
</dbReference>
<dbReference type="GO" id="GO:0016702">
    <property type="term" value="F:oxidoreductase activity, acting on single donors with incorporation of molecular oxygen, incorporation of two atoms of oxygen"/>
    <property type="evidence" value="ECO:0007669"/>
    <property type="project" value="UniProtKB-ARBA"/>
</dbReference>
<dbReference type="AlphaFoldDB" id="A0A2T0ARK4"/>
<dbReference type="Proteomes" id="UP000238415">
    <property type="component" value="Unassembled WGS sequence"/>
</dbReference>
<accession>A0A2T0ARK4</accession>
<dbReference type="Pfam" id="PF02900">
    <property type="entry name" value="LigB"/>
    <property type="match status" value="1"/>
</dbReference>
<dbReference type="NCBIfam" id="TIGR00296">
    <property type="entry name" value="TIGR00296 family protein"/>
    <property type="match status" value="1"/>
</dbReference>
<name>A0A2T0ARK4_9FIRM</name>
<dbReference type="PANTHER" id="PTHR13016:SF0">
    <property type="entry name" value="AMME SYNDROME CANDIDATE GENE 1 PROTEIN"/>
    <property type="match status" value="1"/>
</dbReference>
<protein>
    <recommendedName>
        <fullName evidence="1">AMMECR1 domain-containing protein</fullName>
    </recommendedName>
</protein>
<proteinExistence type="predicted"/>
<feature type="domain" description="AMMECR1" evidence="1">
    <location>
        <begin position="304"/>
        <end position="472"/>
    </location>
</feature>